<dbReference type="Proteomes" id="UP000662783">
    <property type="component" value="Chromosome"/>
</dbReference>
<evidence type="ECO:0008006" key="4">
    <source>
        <dbReference type="Google" id="ProtNLM"/>
    </source>
</evidence>
<evidence type="ECO:0000256" key="1">
    <source>
        <dbReference type="SAM" id="SignalP"/>
    </source>
</evidence>
<proteinExistence type="predicted"/>
<dbReference type="AlphaFoldDB" id="A0A974WJ23"/>
<feature type="signal peptide" evidence="1">
    <location>
        <begin position="1"/>
        <end position="18"/>
    </location>
</feature>
<dbReference type="KEGG" id="fuv:JR347_06250"/>
<accession>A0A974WJ23</accession>
<evidence type="ECO:0000313" key="3">
    <source>
        <dbReference type="Proteomes" id="UP000662783"/>
    </source>
</evidence>
<dbReference type="EMBL" id="CP070608">
    <property type="protein sequence ID" value="QSE98678.1"/>
    <property type="molecule type" value="Genomic_DNA"/>
</dbReference>
<dbReference type="RefSeq" id="WP_205723192.1">
    <property type="nucleotide sequence ID" value="NZ_CP070608.1"/>
</dbReference>
<keyword evidence="1" id="KW-0732">Signal</keyword>
<sequence length="238" mass="27483">MKKLISLLLFLTSFHANGQDLQHSNENTIHQVKNLDFARLINTEFKHEGIIGQKFRRITFKFSNVSKTENDFIYSLKGKSKVGNNIVPFEGNLMLSEAHQVESEIIDVEGVITGHFILREDPTNKSSGIFEGQFTAYWSVEDNQVVKANGSYVILPRIWSFIGKWKGYNSKNEIVCCWSDYQIPCTPEDFNISDGPDVIPNSKYDEVGWWPLRIIYTAHPDSEEWKKASEIEKAKWWE</sequence>
<gene>
    <name evidence="2" type="ORF">JR347_06250</name>
</gene>
<feature type="chain" id="PRO_5036708690" description="GLPGLI family protein" evidence="1">
    <location>
        <begin position="19"/>
        <end position="238"/>
    </location>
</feature>
<protein>
    <recommendedName>
        <fullName evidence="4">GLPGLI family protein</fullName>
    </recommendedName>
</protein>
<organism evidence="2 3">
    <name type="scientific">Fulvivirga lutea</name>
    <dbReference type="NCBI Taxonomy" id="2810512"/>
    <lineage>
        <taxon>Bacteria</taxon>
        <taxon>Pseudomonadati</taxon>
        <taxon>Bacteroidota</taxon>
        <taxon>Cytophagia</taxon>
        <taxon>Cytophagales</taxon>
        <taxon>Fulvivirgaceae</taxon>
        <taxon>Fulvivirga</taxon>
    </lineage>
</organism>
<keyword evidence="3" id="KW-1185">Reference proteome</keyword>
<name>A0A974WJ23_9BACT</name>
<reference evidence="2" key="1">
    <citation type="submission" date="2021-02" db="EMBL/GenBank/DDBJ databases">
        <title>Fulvivirga sp. S481 isolated from sea water.</title>
        <authorList>
            <person name="Bae S.S."/>
            <person name="Baek K."/>
        </authorList>
    </citation>
    <scope>NUCLEOTIDE SEQUENCE</scope>
    <source>
        <strain evidence="2">S481</strain>
    </source>
</reference>
<evidence type="ECO:0000313" key="2">
    <source>
        <dbReference type="EMBL" id="QSE98678.1"/>
    </source>
</evidence>